<feature type="region of interest" description="Disordered" evidence="1">
    <location>
        <begin position="165"/>
        <end position="208"/>
    </location>
</feature>
<feature type="compositionally biased region" description="Basic and acidic residues" evidence="1">
    <location>
        <begin position="98"/>
        <end position="108"/>
    </location>
</feature>
<feature type="compositionally biased region" description="Polar residues" evidence="1">
    <location>
        <begin position="59"/>
        <end position="74"/>
    </location>
</feature>
<evidence type="ECO:0000256" key="1">
    <source>
        <dbReference type="SAM" id="MobiDB-lite"/>
    </source>
</evidence>
<organism evidence="2 3">
    <name type="scientific">Cirrhinus mrigala</name>
    <name type="common">Mrigala</name>
    <dbReference type="NCBI Taxonomy" id="683832"/>
    <lineage>
        <taxon>Eukaryota</taxon>
        <taxon>Metazoa</taxon>
        <taxon>Chordata</taxon>
        <taxon>Craniata</taxon>
        <taxon>Vertebrata</taxon>
        <taxon>Euteleostomi</taxon>
        <taxon>Actinopterygii</taxon>
        <taxon>Neopterygii</taxon>
        <taxon>Teleostei</taxon>
        <taxon>Ostariophysi</taxon>
        <taxon>Cypriniformes</taxon>
        <taxon>Cyprinidae</taxon>
        <taxon>Labeoninae</taxon>
        <taxon>Labeonini</taxon>
        <taxon>Cirrhinus</taxon>
    </lineage>
</organism>
<feature type="non-terminal residue" evidence="2">
    <location>
        <position position="1"/>
    </location>
</feature>
<accession>A0ABD0QB22</accession>
<comment type="caution">
    <text evidence="2">The sequence shown here is derived from an EMBL/GenBank/DDBJ whole genome shotgun (WGS) entry which is preliminary data.</text>
</comment>
<proteinExistence type="predicted"/>
<protein>
    <submittedName>
        <fullName evidence="2">Uncharacterized protein</fullName>
    </submittedName>
</protein>
<sequence length="267" mass="30471">SSEHQDDQRDSPSSQSPPVIRVPPRKTSRRFSSSDNSPMTTNLVNSGRLNTPEYHRQKQSQNRRISFSDVSSESAEFDCFDNNSNLSKEASAPAQKNINERDSSDLKPDVQTNEKSTQKSLKITGNNMEQHQHEKSDTTSPDSQVSLVSHLKIFKEELKQCEDASDVKQQKVSQEPVQIKNPSSITSRNTRSNTDAVQKPDTPRPKDHYVLSPFHMRIRIRHTNPGADLHWKTVRRLQAEATQTDLTNQMKITSRMKLRETLSYQTK</sequence>
<evidence type="ECO:0000313" key="3">
    <source>
        <dbReference type="Proteomes" id="UP001529510"/>
    </source>
</evidence>
<dbReference type="Proteomes" id="UP001529510">
    <property type="component" value="Unassembled WGS sequence"/>
</dbReference>
<feature type="compositionally biased region" description="Polar residues" evidence="1">
    <location>
        <begin position="30"/>
        <end position="49"/>
    </location>
</feature>
<gene>
    <name evidence="2" type="ORF">M9458_022665</name>
</gene>
<dbReference type="EMBL" id="JAMKFB020000010">
    <property type="protein sequence ID" value="KAL0183290.1"/>
    <property type="molecule type" value="Genomic_DNA"/>
</dbReference>
<reference evidence="2 3" key="1">
    <citation type="submission" date="2024-05" db="EMBL/GenBank/DDBJ databases">
        <title>Genome sequencing and assembly of Indian major carp, Cirrhinus mrigala (Hamilton, 1822).</title>
        <authorList>
            <person name="Mohindra V."/>
            <person name="Chowdhury L.M."/>
            <person name="Lal K."/>
            <person name="Jena J.K."/>
        </authorList>
    </citation>
    <scope>NUCLEOTIDE SEQUENCE [LARGE SCALE GENOMIC DNA]</scope>
    <source>
        <strain evidence="2">CM1030</strain>
        <tissue evidence="2">Blood</tissue>
    </source>
</reference>
<dbReference type="AlphaFoldDB" id="A0ABD0QB22"/>
<feature type="compositionally biased region" description="Basic and acidic residues" evidence="1">
    <location>
        <begin position="1"/>
        <end position="10"/>
    </location>
</feature>
<name>A0ABD0QB22_CIRMR</name>
<keyword evidence="3" id="KW-1185">Reference proteome</keyword>
<feature type="non-terminal residue" evidence="2">
    <location>
        <position position="267"/>
    </location>
</feature>
<feature type="region of interest" description="Disordered" evidence="1">
    <location>
        <begin position="1"/>
        <end position="144"/>
    </location>
</feature>
<evidence type="ECO:0000313" key="2">
    <source>
        <dbReference type="EMBL" id="KAL0183290.1"/>
    </source>
</evidence>
<feature type="compositionally biased region" description="Low complexity" evidence="1">
    <location>
        <begin position="183"/>
        <end position="194"/>
    </location>
</feature>
<feature type="compositionally biased region" description="Polar residues" evidence="1">
    <location>
        <begin position="170"/>
        <end position="182"/>
    </location>
</feature>
<feature type="compositionally biased region" description="Polar residues" evidence="1">
    <location>
        <begin position="110"/>
        <end position="129"/>
    </location>
</feature>